<dbReference type="AlphaFoldDB" id="W6UD80"/>
<dbReference type="GeneID" id="36341596"/>
<comment type="caution">
    <text evidence="1">The sequence shown here is derived from an EMBL/GenBank/DDBJ whole genome shotgun (WGS) entry which is preliminary data.</text>
</comment>
<keyword evidence="2" id="KW-1185">Reference proteome</keyword>
<gene>
    <name evidence="1" type="ORF">EGR_05881</name>
</gene>
<evidence type="ECO:0000313" key="1">
    <source>
        <dbReference type="EMBL" id="EUB59280.1"/>
    </source>
</evidence>
<name>W6UD80_ECHGR</name>
<dbReference type="CTD" id="36341596"/>
<dbReference type="KEGG" id="egl:EGR_05881"/>
<dbReference type="RefSeq" id="XP_024350476.1">
    <property type="nucleotide sequence ID" value="XM_024495130.1"/>
</dbReference>
<dbReference type="EMBL" id="APAU02000047">
    <property type="protein sequence ID" value="EUB59280.1"/>
    <property type="molecule type" value="Genomic_DNA"/>
</dbReference>
<accession>W6UD80</accession>
<organism evidence="1 2">
    <name type="scientific">Echinococcus granulosus</name>
    <name type="common">Hydatid tapeworm</name>
    <dbReference type="NCBI Taxonomy" id="6210"/>
    <lineage>
        <taxon>Eukaryota</taxon>
        <taxon>Metazoa</taxon>
        <taxon>Spiralia</taxon>
        <taxon>Lophotrochozoa</taxon>
        <taxon>Platyhelminthes</taxon>
        <taxon>Cestoda</taxon>
        <taxon>Eucestoda</taxon>
        <taxon>Cyclophyllidea</taxon>
        <taxon>Taeniidae</taxon>
        <taxon>Echinococcus</taxon>
        <taxon>Echinococcus granulosus group</taxon>
    </lineage>
</organism>
<reference evidence="1 2" key="1">
    <citation type="journal article" date="2013" name="Nat. Genet.">
        <title>The genome of the hydatid tapeworm Echinococcus granulosus.</title>
        <authorList>
            <person name="Zheng H."/>
            <person name="Zhang W."/>
            <person name="Zhang L."/>
            <person name="Zhang Z."/>
            <person name="Li J."/>
            <person name="Lu G."/>
            <person name="Zhu Y."/>
            <person name="Wang Y."/>
            <person name="Huang Y."/>
            <person name="Liu J."/>
            <person name="Kang H."/>
            <person name="Chen J."/>
            <person name="Wang L."/>
            <person name="Chen A."/>
            <person name="Yu S."/>
            <person name="Gao Z."/>
            <person name="Jin L."/>
            <person name="Gu W."/>
            <person name="Wang Z."/>
            <person name="Zhao L."/>
            <person name="Shi B."/>
            <person name="Wen H."/>
            <person name="Lin R."/>
            <person name="Jones M.K."/>
            <person name="Brejova B."/>
            <person name="Vinar T."/>
            <person name="Zhao G."/>
            <person name="McManus D.P."/>
            <person name="Chen Z."/>
            <person name="Zhou Y."/>
            <person name="Wang S."/>
        </authorList>
    </citation>
    <scope>NUCLEOTIDE SEQUENCE [LARGE SCALE GENOMIC DNA]</scope>
</reference>
<dbReference type="Proteomes" id="UP000019149">
    <property type="component" value="Unassembled WGS sequence"/>
</dbReference>
<proteinExistence type="predicted"/>
<evidence type="ECO:0000313" key="2">
    <source>
        <dbReference type="Proteomes" id="UP000019149"/>
    </source>
</evidence>
<sequence>MKFYRQWRGASNFILGDAERESRLVTHIEYLPPYDALASWSDSSSKLKPLFQPGVSSAFCYRVHHLLQMRNRELYEKIDPEPLQSDQSEFTKWKKMSNYVIVRNKCSMIIYFIKGINRKCPENSSVFDRTSISILTSQSSDDLHLRWDCSDRIQEKITKFKYALIEACRNNTCLDKSNRNLQSLVFTKLNYLSLEGIRRLEKKDEVSHHYLLYKNSVNGK</sequence>
<protein>
    <submittedName>
        <fullName evidence="1">Uncharacterized protein</fullName>
    </submittedName>
</protein>